<name>A0A7K3WN05_9FLAO</name>
<gene>
    <name evidence="2" type="ORF">G3O08_05885</name>
</gene>
<protein>
    <submittedName>
        <fullName evidence="2">ATP-binding protein</fullName>
    </submittedName>
</protein>
<proteinExistence type="predicted"/>
<dbReference type="InterPro" id="IPR027417">
    <property type="entry name" value="P-loop_NTPase"/>
</dbReference>
<evidence type="ECO:0000313" key="3">
    <source>
        <dbReference type="Proteomes" id="UP000486602"/>
    </source>
</evidence>
<keyword evidence="2" id="KW-0547">Nucleotide-binding</keyword>
<evidence type="ECO:0000259" key="1">
    <source>
        <dbReference type="Pfam" id="PF13521"/>
    </source>
</evidence>
<dbReference type="InterPro" id="IPR038727">
    <property type="entry name" value="NadR/Ttd14_AAA_dom"/>
</dbReference>
<dbReference type="GO" id="GO:0005524">
    <property type="term" value="F:ATP binding"/>
    <property type="evidence" value="ECO:0007669"/>
    <property type="project" value="UniProtKB-KW"/>
</dbReference>
<dbReference type="Gene3D" id="3.40.50.300">
    <property type="entry name" value="P-loop containing nucleotide triphosphate hydrolases"/>
    <property type="match status" value="1"/>
</dbReference>
<keyword evidence="3" id="KW-1185">Reference proteome</keyword>
<accession>A0A7K3WN05</accession>
<dbReference type="EMBL" id="JAAGVY010000007">
    <property type="protein sequence ID" value="NEN23029.1"/>
    <property type="molecule type" value="Genomic_DNA"/>
</dbReference>
<keyword evidence="2" id="KW-0067">ATP-binding</keyword>
<dbReference type="Pfam" id="PF13521">
    <property type="entry name" value="AAA_28"/>
    <property type="match status" value="1"/>
</dbReference>
<dbReference type="InterPro" id="IPR052735">
    <property type="entry name" value="NAD_biosynth-regulator"/>
</dbReference>
<reference evidence="2 3" key="1">
    <citation type="submission" date="2020-02" db="EMBL/GenBank/DDBJ databases">
        <title>Out from the shadows clarifying the taxonomy of the family Cryomorphaceae and related taxa by utilizing the GTDB taxonomic framework.</title>
        <authorList>
            <person name="Bowman J.P."/>
        </authorList>
    </citation>
    <scope>NUCLEOTIDE SEQUENCE [LARGE SCALE GENOMIC DNA]</scope>
    <source>
        <strain evidence="2 3">QSSC 1-22</strain>
    </source>
</reference>
<evidence type="ECO:0000313" key="2">
    <source>
        <dbReference type="EMBL" id="NEN23029.1"/>
    </source>
</evidence>
<dbReference type="PANTHER" id="PTHR37512:SF1">
    <property type="entry name" value="NADR_TTD14 AAA DOMAIN-CONTAINING PROTEIN"/>
    <property type="match status" value="1"/>
</dbReference>
<organism evidence="2 3">
    <name type="scientific">Cryomorpha ignava</name>
    <dbReference type="NCBI Taxonomy" id="101383"/>
    <lineage>
        <taxon>Bacteria</taxon>
        <taxon>Pseudomonadati</taxon>
        <taxon>Bacteroidota</taxon>
        <taxon>Flavobacteriia</taxon>
        <taxon>Flavobacteriales</taxon>
        <taxon>Cryomorphaceae</taxon>
        <taxon>Cryomorpha</taxon>
    </lineage>
</organism>
<dbReference type="SUPFAM" id="SSF52540">
    <property type="entry name" value="P-loop containing nucleoside triphosphate hydrolases"/>
    <property type="match status" value="1"/>
</dbReference>
<feature type="domain" description="NadR/Ttd14 AAA" evidence="1">
    <location>
        <begin position="5"/>
        <end position="161"/>
    </location>
</feature>
<dbReference type="RefSeq" id="WP_163283835.1">
    <property type="nucleotide sequence ID" value="NZ_JAAGVY010000007.1"/>
</dbReference>
<sequence>MSILKIAITGPESSGKSALSKSLAAYYSTSYAPEYARTFLEKTGGEYDFNDLILIAKGQVANEKKALAKAEKVCFFDTDMLVLKVWAEFRFGKVPEFIETAFQRKRYDHYLLCKPDLTWEADAFRESPNQAERDLLFKIYVEELEKIGATYHIISGLGEERLKSGVEYLKRYI</sequence>
<dbReference type="AlphaFoldDB" id="A0A7K3WN05"/>
<comment type="caution">
    <text evidence="2">The sequence shown here is derived from an EMBL/GenBank/DDBJ whole genome shotgun (WGS) entry which is preliminary data.</text>
</comment>
<dbReference type="Proteomes" id="UP000486602">
    <property type="component" value="Unassembled WGS sequence"/>
</dbReference>
<dbReference type="PANTHER" id="PTHR37512">
    <property type="entry name" value="TRIFUNCTIONAL NAD BIOSYNTHESIS/REGULATOR PROTEIN NADR"/>
    <property type="match status" value="1"/>
</dbReference>